<evidence type="ECO:0000256" key="1">
    <source>
        <dbReference type="ARBA" id="ARBA00005964"/>
    </source>
</evidence>
<keyword evidence="2" id="KW-0719">Serine esterase</keyword>
<sequence length="337" mass="37913">MPMFQLIIVFTYFVAQVSTTQSIFSNERITTQQEHKETWEDIRSHKHIHKLNSIIPIVKCPAGTFRGSLRYTRGGKRFFEFQSIPYAEPPKRFEPAVRKAPIEDEYDATAEPPFCAQIPFDETEFVGQEDCLYLSLSKPHESDCRSELSDGKLLPVLFWIHQGGYDHGNGSFYKGNYLLDQCIVLVTINYRLGALGFLTTGDNIIPGNLGLKDQVLALKWTRRNIKYFLGDPKQVTIGGSSAGGSAVTHHICSPMSAGLFSRGIAMSGTLHTPWSVNPKPRKYAEILAKQFKCLDTSSEGIKSCLLRQSPKNIVLKQAAISDSTYRFIPGYFLQNQF</sequence>
<evidence type="ECO:0000256" key="4">
    <source>
        <dbReference type="ARBA" id="ARBA00023180"/>
    </source>
</evidence>
<dbReference type="AlphaFoldDB" id="A0A8J2JEH9"/>
<feature type="chain" id="PRO_5035285587" description="Carboxylesterase type B domain-containing protein" evidence="5">
    <location>
        <begin position="20"/>
        <end position="337"/>
    </location>
</feature>
<organism evidence="7 8">
    <name type="scientific">Allacma fusca</name>
    <dbReference type="NCBI Taxonomy" id="39272"/>
    <lineage>
        <taxon>Eukaryota</taxon>
        <taxon>Metazoa</taxon>
        <taxon>Ecdysozoa</taxon>
        <taxon>Arthropoda</taxon>
        <taxon>Hexapoda</taxon>
        <taxon>Collembola</taxon>
        <taxon>Symphypleona</taxon>
        <taxon>Sminthuridae</taxon>
        <taxon>Allacma</taxon>
    </lineage>
</organism>
<keyword evidence="5" id="KW-0732">Signal</keyword>
<keyword evidence="3" id="KW-0378">Hydrolase</keyword>
<dbReference type="EMBL" id="CAJVCH010055302">
    <property type="protein sequence ID" value="CAG7718690.1"/>
    <property type="molecule type" value="Genomic_DNA"/>
</dbReference>
<feature type="signal peptide" evidence="5">
    <location>
        <begin position="1"/>
        <end position="19"/>
    </location>
</feature>
<dbReference type="Pfam" id="PF00135">
    <property type="entry name" value="COesterase"/>
    <property type="match status" value="1"/>
</dbReference>
<keyword evidence="8" id="KW-1185">Reference proteome</keyword>
<accession>A0A8J2JEH9</accession>
<dbReference type="Proteomes" id="UP000708208">
    <property type="component" value="Unassembled WGS sequence"/>
</dbReference>
<reference evidence="7" key="1">
    <citation type="submission" date="2021-06" db="EMBL/GenBank/DDBJ databases">
        <authorList>
            <person name="Hodson N. C."/>
            <person name="Mongue J. A."/>
            <person name="Jaron S. K."/>
        </authorList>
    </citation>
    <scope>NUCLEOTIDE SEQUENCE</scope>
</reference>
<dbReference type="PANTHER" id="PTHR43142">
    <property type="entry name" value="CARBOXYLIC ESTER HYDROLASE"/>
    <property type="match status" value="1"/>
</dbReference>
<evidence type="ECO:0000256" key="5">
    <source>
        <dbReference type="SAM" id="SignalP"/>
    </source>
</evidence>
<evidence type="ECO:0000259" key="6">
    <source>
        <dbReference type="Pfam" id="PF00135"/>
    </source>
</evidence>
<keyword evidence="4" id="KW-0325">Glycoprotein</keyword>
<gene>
    <name evidence="7" type="ORF">AFUS01_LOCUS8064</name>
</gene>
<dbReference type="GO" id="GO:0052689">
    <property type="term" value="F:carboxylic ester hydrolase activity"/>
    <property type="evidence" value="ECO:0007669"/>
    <property type="project" value="UniProtKB-KW"/>
</dbReference>
<evidence type="ECO:0000313" key="8">
    <source>
        <dbReference type="Proteomes" id="UP000708208"/>
    </source>
</evidence>
<protein>
    <recommendedName>
        <fullName evidence="6">Carboxylesterase type B domain-containing protein</fullName>
    </recommendedName>
</protein>
<comment type="similarity">
    <text evidence="1">Belongs to the type-B carboxylesterase/lipase family.</text>
</comment>
<evidence type="ECO:0000256" key="2">
    <source>
        <dbReference type="ARBA" id="ARBA00022487"/>
    </source>
</evidence>
<evidence type="ECO:0000256" key="3">
    <source>
        <dbReference type="ARBA" id="ARBA00022801"/>
    </source>
</evidence>
<comment type="caution">
    <text evidence="7">The sequence shown here is derived from an EMBL/GenBank/DDBJ whole genome shotgun (WGS) entry which is preliminary data.</text>
</comment>
<name>A0A8J2JEH9_9HEXA</name>
<dbReference type="OrthoDB" id="19653at2759"/>
<evidence type="ECO:0000313" key="7">
    <source>
        <dbReference type="EMBL" id="CAG7718690.1"/>
    </source>
</evidence>
<proteinExistence type="inferred from homology"/>
<dbReference type="PANTHER" id="PTHR43142:SF1">
    <property type="entry name" value="CARBOXYLIC ESTER HYDROLASE"/>
    <property type="match status" value="1"/>
</dbReference>
<dbReference type="InterPro" id="IPR002018">
    <property type="entry name" value="CarbesteraseB"/>
</dbReference>
<feature type="domain" description="Carboxylesterase type B" evidence="6">
    <location>
        <begin position="56"/>
        <end position="319"/>
    </location>
</feature>